<accession>A0ABV2XVK2</accession>
<dbReference type="Pfam" id="PF10604">
    <property type="entry name" value="Polyketide_cyc2"/>
    <property type="match status" value="1"/>
</dbReference>
<dbReference type="InterPro" id="IPR019587">
    <property type="entry name" value="Polyketide_cyclase/dehydratase"/>
</dbReference>
<dbReference type="EMBL" id="JBEYBN010000018">
    <property type="protein sequence ID" value="MEU2267817.1"/>
    <property type="molecule type" value="Genomic_DNA"/>
</dbReference>
<comment type="caution">
    <text evidence="1">The sequence shown here is derived from an EMBL/GenBank/DDBJ whole genome shotgun (WGS) entry which is preliminary data.</text>
</comment>
<dbReference type="InterPro" id="IPR023393">
    <property type="entry name" value="START-like_dom_sf"/>
</dbReference>
<proteinExistence type="predicted"/>
<dbReference type="RefSeq" id="WP_031119435.1">
    <property type="nucleotide sequence ID" value="NZ_JBEYBN010000018.1"/>
</dbReference>
<name>A0ABV2XVK2_9ACTN</name>
<dbReference type="Proteomes" id="UP001550603">
    <property type="component" value="Unassembled WGS sequence"/>
</dbReference>
<dbReference type="SUPFAM" id="SSF55961">
    <property type="entry name" value="Bet v1-like"/>
    <property type="match status" value="1"/>
</dbReference>
<evidence type="ECO:0000313" key="2">
    <source>
        <dbReference type="Proteomes" id="UP001550603"/>
    </source>
</evidence>
<organism evidence="1 2">
    <name type="scientific">Streptomyces olindensis</name>
    <dbReference type="NCBI Taxonomy" id="358823"/>
    <lineage>
        <taxon>Bacteria</taxon>
        <taxon>Bacillati</taxon>
        <taxon>Actinomycetota</taxon>
        <taxon>Actinomycetes</taxon>
        <taxon>Kitasatosporales</taxon>
        <taxon>Streptomycetaceae</taxon>
        <taxon>Streptomyces</taxon>
    </lineage>
</organism>
<sequence length="135" mass="15150">MTTTTRTSRHLAISVHRPAQEVYDHVSDPVNVPGWAPGLARSVERVGDRWVGESPMGRVEITFTPRNEFGVLDHDVTLPSGQTVHNPMRVLADGSGCEVVFTLRRQPWMSDEEFRRDAEAVSADLAALKRLMEQR</sequence>
<protein>
    <submittedName>
        <fullName evidence="1">SRPBCC family protein</fullName>
    </submittedName>
</protein>
<reference evidence="1 2" key="1">
    <citation type="submission" date="2024-06" db="EMBL/GenBank/DDBJ databases">
        <title>The Natural Products Discovery Center: Release of the First 8490 Sequenced Strains for Exploring Actinobacteria Biosynthetic Diversity.</title>
        <authorList>
            <person name="Kalkreuter E."/>
            <person name="Kautsar S.A."/>
            <person name="Yang D."/>
            <person name="Bader C.D."/>
            <person name="Teijaro C.N."/>
            <person name="Fluegel L."/>
            <person name="Davis C.M."/>
            <person name="Simpson J.R."/>
            <person name="Lauterbach L."/>
            <person name="Steele A.D."/>
            <person name="Gui C."/>
            <person name="Meng S."/>
            <person name="Li G."/>
            <person name="Viehrig K."/>
            <person name="Ye F."/>
            <person name="Su P."/>
            <person name="Kiefer A.F."/>
            <person name="Nichols A."/>
            <person name="Cepeda A.J."/>
            <person name="Yan W."/>
            <person name="Fan B."/>
            <person name="Jiang Y."/>
            <person name="Adhikari A."/>
            <person name="Zheng C.-J."/>
            <person name="Schuster L."/>
            <person name="Cowan T.M."/>
            <person name="Smanski M.J."/>
            <person name="Chevrette M.G."/>
            <person name="De Carvalho L.P.S."/>
            <person name="Shen B."/>
        </authorList>
    </citation>
    <scope>NUCLEOTIDE SEQUENCE [LARGE SCALE GENOMIC DNA]</scope>
    <source>
        <strain evidence="1 2">NPDC019583</strain>
    </source>
</reference>
<keyword evidence="2" id="KW-1185">Reference proteome</keyword>
<gene>
    <name evidence="1" type="ORF">ABZ568_15650</name>
</gene>
<evidence type="ECO:0000313" key="1">
    <source>
        <dbReference type="EMBL" id="MEU2267817.1"/>
    </source>
</evidence>
<dbReference type="Gene3D" id="3.30.530.20">
    <property type="match status" value="1"/>
</dbReference>